<evidence type="ECO:0000313" key="3">
    <source>
        <dbReference type="Proteomes" id="UP001304461"/>
    </source>
</evidence>
<dbReference type="InterPro" id="IPR010802">
    <property type="entry name" value="DUF1400"/>
</dbReference>
<keyword evidence="2" id="KW-0378">Hydrolase</keyword>
<gene>
    <name evidence="2" type="ORF">VB738_14200</name>
</gene>
<keyword evidence="3" id="KW-1185">Reference proteome</keyword>
<proteinExistence type="predicted"/>
<dbReference type="GO" id="GO:0016787">
    <property type="term" value="F:hydrolase activity"/>
    <property type="evidence" value="ECO:0007669"/>
    <property type="project" value="UniProtKB-KW"/>
</dbReference>
<comment type="caution">
    <text evidence="2">The sequence shown here is derived from an EMBL/GenBank/DDBJ whole genome shotgun (WGS) entry which is preliminary data.</text>
</comment>
<dbReference type="Proteomes" id="UP001304461">
    <property type="component" value="Unassembled WGS sequence"/>
</dbReference>
<evidence type="ECO:0000313" key="2">
    <source>
        <dbReference type="EMBL" id="MEA5392411.1"/>
    </source>
</evidence>
<organism evidence="2 3">
    <name type="scientific">Cyanobium gracile UHCC 0139</name>
    <dbReference type="NCBI Taxonomy" id="3110308"/>
    <lineage>
        <taxon>Bacteria</taxon>
        <taxon>Bacillati</taxon>
        <taxon>Cyanobacteriota</taxon>
        <taxon>Cyanophyceae</taxon>
        <taxon>Synechococcales</taxon>
        <taxon>Prochlorococcaceae</taxon>
        <taxon>Cyanobium</taxon>
    </lineage>
</organism>
<name>A0ABU5RXA4_9CYAN</name>
<sequence length="201" mass="20766">MPPLPAFRSTARAWGGAGLATLLILAGPAAEAAEQVVFVSGAFRRSIPVADLERLARTGEAVGLLGDALRLGGKDPAEVGRLLNHRVTLPLAQTSRLLSTRFGESALERLSGILYPLKAPPVGMVALRSATILGIKAGSGTLSAVGFLRAYPNEEVAINLPALQSALAGLSGMGHVVKEFLESDLGSNLERMPEPGSPSAP</sequence>
<evidence type="ECO:0000259" key="1">
    <source>
        <dbReference type="Pfam" id="PF07176"/>
    </source>
</evidence>
<dbReference type="EMBL" id="JAYGHX010000010">
    <property type="protein sequence ID" value="MEA5392411.1"/>
    <property type="molecule type" value="Genomic_DNA"/>
</dbReference>
<feature type="domain" description="DUF1400" evidence="1">
    <location>
        <begin position="32"/>
        <end position="159"/>
    </location>
</feature>
<reference evidence="2 3" key="1">
    <citation type="submission" date="2023-12" db="EMBL/GenBank/DDBJ databases">
        <title>Baltic Sea Cyanobacteria.</title>
        <authorList>
            <person name="Delbaje E."/>
            <person name="Fewer D.P."/>
            <person name="Shishido T.K."/>
        </authorList>
    </citation>
    <scope>NUCLEOTIDE SEQUENCE [LARGE SCALE GENOMIC DNA]</scope>
    <source>
        <strain evidence="2 3">UHCC 0139</strain>
    </source>
</reference>
<protein>
    <submittedName>
        <fullName evidence="2">Alpha/beta hydrolase</fullName>
    </submittedName>
</protein>
<accession>A0ABU5RXA4</accession>
<dbReference type="RefSeq" id="WP_323306361.1">
    <property type="nucleotide sequence ID" value="NZ_JAYGHX010000010.1"/>
</dbReference>
<dbReference type="Pfam" id="PF07176">
    <property type="entry name" value="DUF1400"/>
    <property type="match status" value="1"/>
</dbReference>